<keyword evidence="3" id="KW-0472">Membrane</keyword>
<dbReference type="CDD" id="cd09487">
    <property type="entry name" value="SAM_superfamily"/>
    <property type="match status" value="1"/>
</dbReference>
<sequence>MAELQPTEVIPINNGGGGGSSENIGLVGSKRQRRPSVRLGDIGDQPATLSYDSYVSRRSNKHHQWGGGPDNSSRPLTNLVVGHDETLEMDDTNKNDNLDLSGTAIRKAKRGGGGGTKRVRSSWVSNKLEDGNISGGEEGGDVEGFRDFDPDEGSQSPLKEHSPIHSLENPDIGQRRGISRARVSESREQEHEGVEMDGPSDTDGREWNNGGGSERGRFWTLEDSVRMWLHGLGLGRYAPVFEMHEVDEEVLPQLTLEDLKDMGINAIGSRRKLYSAIQKLAKGFSLVIGRSDSFLWWYAALREMVEAKFISSFQVTLCSDRGLGIWDSMLSKMRAHLGSGGRMGRGAFNFCIGFGALPRTEVGKVSSASLGNIIVFLYHSKIRGLDCNVLNAGLLDIMAGATSAFYHSRIIVVHLLSASITVLSLLYAKLLCPYHPMMWAFFLNS</sequence>
<dbReference type="InterPro" id="IPR001660">
    <property type="entry name" value="SAM"/>
</dbReference>
<keyword evidence="3" id="KW-1133">Transmembrane helix</keyword>
<dbReference type="Pfam" id="PF07647">
    <property type="entry name" value="SAM_2"/>
    <property type="match status" value="1"/>
</dbReference>
<dbReference type="SMART" id="SM00454">
    <property type="entry name" value="SAM"/>
    <property type="match status" value="1"/>
</dbReference>
<dbReference type="SUPFAM" id="SSF47769">
    <property type="entry name" value="SAM/Pointed domain"/>
    <property type="match status" value="1"/>
</dbReference>
<evidence type="ECO:0000256" key="3">
    <source>
        <dbReference type="SAM" id="Phobius"/>
    </source>
</evidence>
<evidence type="ECO:0000256" key="2">
    <source>
        <dbReference type="SAM" id="MobiDB-lite"/>
    </source>
</evidence>
<evidence type="ECO:0000313" key="5">
    <source>
        <dbReference type="EMBL" id="KAF9607114.1"/>
    </source>
</evidence>
<dbReference type="PANTHER" id="PTHR10627:SF69">
    <property type="entry name" value="PROTEIN BICAUDAL C"/>
    <property type="match status" value="1"/>
</dbReference>
<dbReference type="Proteomes" id="UP000631114">
    <property type="component" value="Unassembled WGS sequence"/>
</dbReference>
<feature type="compositionally biased region" description="Polar residues" evidence="2">
    <location>
        <begin position="47"/>
        <end position="57"/>
    </location>
</feature>
<dbReference type="PANTHER" id="PTHR10627">
    <property type="entry name" value="SCP160"/>
    <property type="match status" value="1"/>
</dbReference>
<reference evidence="5 6" key="1">
    <citation type="submission" date="2020-10" db="EMBL/GenBank/DDBJ databases">
        <title>The Coptis chinensis genome and diversification of protoberbering-type alkaloids.</title>
        <authorList>
            <person name="Wang B."/>
            <person name="Shu S."/>
            <person name="Song C."/>
            <person name="Liu Y."/>
        </authorList>
    </citation>
    <scope>NUCLEOTIDE SEQUENCE [LARGE SCALE GENOMIC DNA]</scope>
    <source>
        <strain evidence="5">HL-2020</strain>
        <tissue evidence="5">Leaf</tissue>
    </source>
</reference>
<name>A0A835HYF0_9MAGN</name>
<dbReference type="AlphaFoldDB" id="A0A835HYF0"/>
<keyword evidence="6" id="KW-1185">Reference proteome</keyword>
<feature type="region of interest" description="Disordered" evidence="2">
    <location>
        <begin position="105"/>
        <end position="213"/>
    </location>
</feature>
<dbReference type="InterPro" id="IPR013761">
    <property type="entry name" value="SAM/pointed_sf"/>
</dbReference>
<dbReference type="Gene3D" id="1.10.150.50">
    <property type="entry name" value="Transcription Factor, Ets-1"/>
    <property type="match status" value="1"/>
</dbReference>
<feature type="compositionally biased region" description="Basic and acidic residues" evidence="2">
    <location>
        <begin position="182"/>
        <end position="194"/>
    </location>
</feature>
<gene>
    <name evidence="5" type="ORF">IFM89_032230</name>
</gene>
<feature type="domain" description="SAM" evidence="4">
    <location>
        <begin position="223"/>
        <end position="283"/>
    </location>
</feature>
<keyword evidence="1" id="KW-0677">Repeat</keyword>
<comment type="caution">
    <text evidence="5">The sequence shown here is derived from an EMBL/GenBank/DDBJ whole genome shotgun (WGS) entry which is preliminary data.</text>
</comment>
<evidence type="ECO:0000259" key="4">
    <source>
        <dbReference type="PROSITE" id="PS50105"/>
    </source>
</evidence>
<dbReference type="OrthoDB" id="539213at2759"/>
<evidence type="ECO:0000313" key="6">
    <source>
        <dbReference type="Proteomes" id="UP000631114"/>
    </source>
</evidence>
<protein>
    <recommendedName>
        <fullName evidence="4">SAM domain-containing protein</fullName>
    </recommendedName>
</protein>
<proteinExistence type="predicted"/>
<feature type="region of interest" description="Disordered" evidence="2">
    <location>
        <begin position="1"/>
        <end position="77"/>
    </location>
</feature>
<evidence type="ECO:0000256" key="1">
    <source>
        <dbReference type="ARBA" id="ARBA00022737"/>
    </source>
</evidence>
<dbReference type="EMBL" id="JADFTS010000005">
    <property type="protein sequence ID" value="KAF9607114.1"/>
    <property type="molecule type" value="Genomic_DNA"/>
</dbReference>
<accession>A0A835HYF0</accession>
<feature type="transmembrane region" description="Helical" evidence="3">
    <location>
        <begin position="410"/>
        <end position="428"/>
    </location>
</feature>
<keyword evidence="3" id="KW-0812">Transmembrane</keyword>
<dbReference type="PROSITE" id="PS50105">
    <property type="entry name" value="SAM_DOMAIN"/>
    <property type="match status" value="1"/>
</dbReference>
<organism evidence="5 6">
    <name type="scientific">Coptis chinensis</name>
    <dbReference type="NCBI Taxonomy" id="261450"/>
    <lineage>
        <taxon>Eukaryota</taxon>
        <taxon>Viridiplantae</taxon>
        <taxon>Streptophyta</taxon>
        <taxon>Embryophyta</taxon>
        <taxon>Tracheophyta</taxon>
        <taxon>Spermatophyta</taxon>
        <taxon>Magnoliopsida</taxon>
        <taxon>Ranunculales</taxon>
        <taxon>Ranunculaceae</taxon>
        <taxon>Coptidoideae</taxon>
        <taxon>Coptis</taxon>
    </lineage>
</organism>